<dbReference type="KEGG" id="aram:KAR29_08935"/>
<dbReference type="PANTHER" id="PTHR34933:SF1">
    <property type="entry name" value="FLAGELLAR L-RING PROTEIN"/>
    <property type="match status" value="1"/>
</dbReference>
<reference evidence="10" key="1">
    <citation type="submission" date="2021-04" db="EMBL/GenBank/DDBJ databases">
        <title>A novel Synergistetes isolate from a pyrite-forming mixed culture.</title>
        <authorList>
            <person name="Bunk B."/>
            <person name="Sproer C."/>
            <person name="Spring S."/>
            <person name="Pester M."/>
        </authorList>
    </citation>
    <scope>NUCLEOTIDE SEQUENCE [LARGE SCALE GENOMIC DNA]</scope>
    <source>
        <strain evidence="10">J.5.4.2-T.3.5.2</strain>
    </source>
</reference>
<evidence type="ECO:0000256" key="3">
    <source>
        <dbReference type="ARBA" id="ARBA00022729"/>
    </source>
</evidence>
<dbReference type="Pfam" id="PF02107">
    <property type="entry name" value="FlgH"/>
    <property type="match status" value="1"/>
</dbReference>
<sequence length="189" mass="20333">MKRKALPVFLIVLALALPAWADSLWSDSANLFADRRPTRVGDIVTVTVAEKTSTKDEGKTDLSKTNASEVADGVGIFDFIKKLGFGSSSTMTGDASTERKHTLTTTITCLVTEVLPNGNLVIEGSRNVRTHEENLRLRIEGVIRPQDVGPDNSVASDRVANATLSVEGKGSVGRLQKPGILTQILQTIF</sequence>
<comment type="similarity">
    <text evidence="2 7">Belongs to the FlgH family.</text>
</comment>
<dbReference type="PRINTS" id="PR01008">
    <property type="entry name" value="FLGLRINGFLGH"/>
</dbReference>
<keyword evidence="9" id="KW-0282">Flagellum</keyword>
<dbReference type="GO" id="GO:0009427">
    <property type="term" value="C:bacterial-type flagellum basal body, distal rod, L ring"/>
    <property type="evidence" value="ECO:0007669"/>
    <property type="project" value="InterPro"/>
</dbReference>
<keyword evidence="10" id="KW-1185">Reference proteome</keyword>
<dbReference type="InterPro" id="IPR000527">
    <property type="entry name" value="Flag_Lring"/>
</dbReference>
<evidence type="ECO:0000256" key="6">
    <source>
        <dbReference type="ARBA" id="ARBA00023237"/>
    </source>
</evidence>
<keyword evidence="3 8" id="KW-0732">Signal</keyword>
<comment type="subcellular location">
    <subcellularLocation>
        <location evidence="7">Cell outer membrane</location>
    </subcellularLocation>
    <subcellularLocation>
        <location evidence="7">Bacterial flagellum basal body</location>
    </subcellularLocation>
</comment>
<proteinExistence type="inferred from homology"/>
<evidence type="ECO:0000256" key="1">
    <source>
        <dbReference type="ARBA" id="ARBA00002591"/>
    </source>
</evidence>
<dbReference type="PANTHER" id="PTHR34933">
    <property type="entry name" value="FLAGELLAR L-RING PROTEIN"/>
    <property type="match status" value="1"/>
</dbReference>
<evidence type="ECO:0000256" key="4">
    <source>
        <dbReference type="ARBA" id="ARBA00023136"/>
    </source>
</evidence>
<protein>
    <recommendedName>
        <fullName evidence="7">Flagellar L-ring protein</fullName>
    </recommendedName>
    <alternativeName>
        <fullName evidence="7">Basal body L-ring protein</fullName>
    </alternativeName>
</protein>
<comment type="subunit">
    <text evidence="7">The basal body constitutes a major portion of the flagellar organelle and consists of four rings (L,P,S, and M) mounted on a central rod.</text>
</comment>
<evidence type="ECO:0000256" key="5">
    <source>
        <dbReference type="ARBA" id="ARBA00023143"/>
    </source>
</evidence>
<keyword evidence="9" id="KW-0969">Cilium</keyword>
<dbReference type="GO" id="GO:0071973">
    <property type="term" value="P:bacterial-type flagellum-dependent cell motility"/>
    <property type="evidence" value="ECO:0007669"/>
    <property type="project" value="InterPro"/>
</dbReference>
<evidence type="ECO:0000256" key="7">
    <source>
        <dbReference type="HAMAP-Rule" id="MF_00415"/>
    </source>
</evidence>
<evidence type="ECO:0000313" key="10">
    <source>
        <dbReference type="Proteomes" id="UP000671879"/>
    </source>
</evidence>
<keyword evidence="4 7" id="KW-0472">Membrane</keyword>
<keyword evidence="6 7" id="KW-0998">Cell outer membrane</keyword>
<accession>A0A9Q7EXM9</accession>
<dbReference type="Proteomes" id="UP000671879">
    <property type="component" value="Chromosome"/>
</dbReference>
<evidence type="ECO:0000313" key="9">
    <source>
        <dbReference type="EMBL" id="QTX33759.1"/>
    </source>
</evidence>
<evidence type="ECO:0000256" key="8">
    <source>
        <dbReference type="SAM" id="SignalP"/>
    </source>
</evidence>
<name>A0A9Q7EXM9_9BACT</name>
<dbReference type="GO" id="GO:0009279">
    <property type="term" value="C:cell outer membrane"/>
    <property type="evidence" value="ECO:0007669"/>
    <property type="project" value="UniProtKB-SubCell"/>
</dbReference>
<evidence type="ECO:0000256" key="2">
    <source>
        <dbReference type="ARBA" id="ARBA00006929"/>
    </source>
</evidence>
<keyword evidence="5 7" id="KW-0975">Bacterial flagellum</keyword>
<feature type="chain" id="PRO_5040510805" description="Flagellar L-ring protein" evidence="8">
    <location>
        <begin position="22"/>
        <end position="189"/>
    </location>
</feature>
<organism evidence="9 10">
    <name type="scientific">Aminithiophilus ramosus</name>
    <dbReference type="NCBI Taxonomy" id="3029084"/>
    <lineage>
        <taxon>Bacteria</taxon>
        <taxon>Thermotogati</taxon>
        <taxon>Synergistota</taxon>
        <taxon>Synergistia</taxon>
        <taxon>Synergistales</taxon>
        <taxon>Aminithiophilaceae</taxon>
        <taxon>Aminithiophilus</taxon>
    </lineage>
</organism>
<gene>
    <name evidence="7" type="primary">flgH</name>
    <name evidence="9" type="ORF">KAR29_08935</name>
</gene>
<dbReference type="AlphaFoldDB" id="A0A9Q7EXM9"/>
<dbReference type="GO" id="GO:0003774">
    <property type="term" value="F:cytoskeletal motor activity"/>
    <property type="evidence" value="ECO:0007669"/>
    <property type="project" value="InterPro"/>
</dbReference>
<dbReference type="HAMAP" id="MF_00415">
    <property type="entry name" value="FlgH"/>
    <property type="match status" value="1"/>
</dbReference>
<feature type="signal peptide" evidence="8">
    <location>
        <begin position="1"/>
        <end position="21"/>
    </location>
</feature>
<comment type="function">
    <text evidence="1 7">Assembles around the rod to form the L-ring and probably protects the motor/basal body from shearing forces during rotation.</text>
</comment>
<dbReference type="EMBL" id="CP072943">
    <property type="protein sequence ID" value="QTX33759.1"/>
    <property type="molecule type" value="Genomic_DNA"/>
</dbReference>
<keyword evidence="9" id="KW-0966">Cell projection</keyword>